<name>A0A2Z4GGA6_9BACT</name>
<dbReference type="SUPFAM" id="SSF55874">
    <property type="entry name" value="ATPase domain of HSP90 chaperone/DNA topoisomerase II/histidine kinase"/>
    <property type="match status" value="1"/>
</dbReference>
<evidence type="ECO:0000256" key="7">
    <source>
        <dbReference type="ARBA" id="ARBA00023012"/>
    </source>
</evidence>
<dbReference type="SMART" id="SM00387">
    <property type="entry name" value="HATPase_c"/>
    <property type="match status" value="1"/>
</dbReference>
<keyword evidence="6 12" id="KW-0418">Kinase</keyword>
<dbReference type="InterPro" id="IPR003661">
    <property type="entry name" value="HisK_dim/P_dom"/>
</dbReference>
<dbReference type="KEGG" id="als:DJ013_19365"/>
<dbReference type="GO" id="GO:0016036">
    <property type="term" value="P:cellular response to phosphate starvation"/>
    <property type="evidence" value="ECO:0007669"/>
    <property type="project" value="TreeGrafter"/>
</dbReference>
<keyword evidence="8 9" id="KW-0472">Membrane</keyword>
<dbReference type="InterPro" id="IPR036097">
    <property type="entry name" value="HisK_dim/P_sf"/>
</dbReference>
<evidence type="ECO:0000256" key="2">
    <source>
        <dbReference type="ARBA" id="ARBA00004370"/>
    </source>
</evidence>
<feature type="transmembrane region" description="Helical" evidence="9">
    <location>
        <begin position="180"/>
        <end position="201"/>
    </location>
</feature>
<evidence type="ECO:0000313" key="12">
    <source>
        <dbReference type="EMBL" id="AWW00212.1"/>
    </source>
</evidence>
<dbReference type="PRINTS" id="PR00344">
    <property type="entry name" value="BCTRLSENSOR"/>
</dbReference>
<keyword evidence="4" id="KW-0597">Phosphoprotein</keyword>
<dbReference type="PANTHER" id="PTHR45453">
    <property type="entry name" value="PHOSPHATE REGULON SENSOR PROTEIN PHOR"/>
    <property type="match status" value="1"/>
</dbReference>
<dbReference type="EC" id="2.7.13.3" evidence="3"/>
<dbReference type="PANTHER" id="PTHR45453:SF1">
    <property type="entry name" value="PHOSPHATE REGULON SENSOR PROTEIN PHOR"/>
    <property type="match status" value="1"/>
</dbReference>
<dbReference type="AlphaFoldDB" id="A0A2Z4GGA6"/>
<comment type="catalytic activity">
    <reaction evidence="1">
        <text>ATP + protein L-histidine = ADP + protein N-phospho-L-histidine.</text>
        <dbReference type="EC" id="2.7.13.3"/>
    </reaction>
</comment>
<dbReference type="Proteomes" id="UP000249873">
    <property type="component" value="Chromosome"/>
</dbReference>
<evidence type="ECO:0000256" key="8">
    <source>
        <dbReference type="ARBA" id="ARBA00023136"/>
    </source>
</evidence>
<dbReference type="GO" id="GO:0000155">
    <property type="term" value="F:phosphorelay sensor kinase activity"/>
    <property type="evidence" value="ECO:0007669"/>
    <property type="project" value="InterPro"/>
</dbReference>
<dbReference type="InterPro" id="IPR050351">
    <property type="entry name" value="BphY/WalK/GraS-like"/>
</dbReference>
<accession>A0A2Z4GGA6</accession>
<reference evidence="12 13" key="1">
    <citation type="submission" date="2018-05" db="EMBL/GenBank/DDBJ databases">
        <title>Complete genome sequence of Arcticibacterium luteifluviistationis SM1504T, a cytophagaceae bacterium isolated from Arctic surface seawater.</title>
        <authorList>
            <person name="Li Y."/>
            <person name="Qin Q.-L."/>
        </authorList>
    </citation>
    <scope>NUCLEOTIDE SEQUENCE [LARGE SCALE GENOMIC DNA]</scope>
    <source>
        <strain evidence="12 13">SM1504</strain>
    </source>
</reference>
<proteinExistence type="predicted"/>
<dbReference type="GO" id="GO:0004721">
    <property type="term" value="F:phosphoprotein phosphatase activity"/>
    <property type="evidence" value="ECO:0007669"/>
    <property type="project" value="TreeGrafter"/>
</dbReference>
<gene>
    <name evidence="12" type="ORF">DJ013_19365</name>
</gene>
<evidence type="ECO:0000256" key="6">
    <source>
        <dbReference type="ARBA" id="ARBA00022777"/>
    </source>
</evidence>
<protein>
    <recommendedName>
        <fullName evidence="3">histidine kinase</fullName>
        <ecNumber evidence="3">2.7.13.3</ecNumber>
    </recommendedName>
</protein>
<dbReference type="PROSITE" id="PS50885">
    <property type="entry name" value="HAMP"/>
    <property type="match status" value="1"/>
</dbReference>
<dbReference type="RefSeq" id="WP_111373579.1">
    <property type="nucleotide sequence ID" value="NZ_CP029480.1"/>
</dbReference>
<evidence type="ECO:0000256" key="4">
    <source>
        <dbReference type="ARBA" id="ARBA00022553"/>
    </source>
</evidence>
<evidence type="ECO:0000256" key="9">
    <source>
        <dbReference type="SAM" id="Phobius"/>
    </source>
</evidence>
<keyword evidence="7" id="KW-0902">Two-component regulatory system</keyword>
<dbReference type="InterPro" id="IPR003660">
    <property type="entry name" value="HAMP_dom"/>
</dbReference>
<dbReference type="Gene3D" id="1.10.287.130">
    <property type="match status" value="1"/>
</dbReference>
<dbReference type="CDD" id="cd00082">
    <property type="entry name" value="HisKA"/>
    <property type="match status" value="1"/>
</dbReference>
<dbReference type="Pfam" id="PF02518">
    <property type="entry name" value="HATPase_c"/>
    <property type="match status" value="1"/>
</dbReference>
<dbReference type="EMBL" id="CP029480">
    <property type="protein sequence ID" value="AWW00212.1"/>
    <property type="molecule type" value="Genomic_DNA"/>
</dbReference>
<dbReference type="Gene3D" id="6.10.340.10">
    <property type="match status" value="1"/>
</dbReference>
<evidence type="ECO:0000259" key="10">
    <source>
        <dbReference type="PROSITE" id="PS50109"/>
    </source>
</evidence>
<dbReference type="PROSITE" id="PS50109">
    <property type="entry name" value="HIS_KIN"/>
    <property type="match status" value="1"/>
</dbReference>
<sequence length="488" mass="55175">MNNKFFIRLSLSMLFVLLLFGAAMTYISFVTTRNYQEEANQKLHAHLAQFTIDHLETFNEEGTLDTSAIQKVMESMMIINPDVEVYLLDTTGGIMAHVAPYKKVVREEVSLKPVLSFIEDKGQNFIKGDDPRDFAKSKIFSAAPILQNDVLRGYYYIILVSEERESVFAGLLGTYTMDTFLRLLALAVVLALLLGFFIIWYQTKHLSAITNGMAQFESGDFSTRIEKDERSMFSGISETFNDMAGQIQLQFDKIKSIDNFRRELVANISHDLRTPLSIIQGFTETLQLKKNEISEKEESQYLENIGESTKKLKGLVNQLFELSKLENNQIQLEKEPFPLDELAYDLMARYDVLFKEKNIELEFVRNPETQLVYGDISLVERVIQNLVDNALKFTPVGGKIKLEVGSSDTQNVLFSISDTGSGIAEKDLSVIFERYHTETKDQTRVKGTGLGLAIASKIIELHNSSIKVSSKVNQGTSFSFNLPAYVVA</sequence>
<dbReference type="SUPFAM" id="SSF47384">
    <property type="entry name" value="Homodimeric domain of signal transducing histidine kinase"/>
    <property type="match status" value="1"/>
</dbReference>
<keyword evidence="9" id="KW-1133">Transmembrane helix</keyword>
<feature type="domain" description="HAMP" evidence="11">
    <location>
        <begin position="200"/>
        <end position="252"/>
    </location>
</feature>
<evidence type="ECO:0000313" key="13">
    <source>
        <dbReference type="Proteomes" id="UP000249873"/>
    </source>
</evidence>
<evidence type="ECO:0000256" key="1">
    <source>
        <dbReference type="ARBA" id="ARBA00000085"/>
    </source>
</evidence>
<keyword evidence="13" id="KW-1185">Reference proteome</keyword>
<comment type="subcellular location">
    <subcellularLocation>
        <location evidence="2">Membrane</location>
    </subcellularLocation>
</comment>
<feature type="domain" description="Histidine kinase" evidence="10">
    <location>
        <begin position="267"/>
        <end position="486"/>
    </location>
</feature>
<dbReference type="FunFam" id="1.10.287.130:FF:000001">
    <property type="entry name" value="Two-component sensor histidine kinase"/>
    <property type="match status" value="1"/>
</dbReference>
<dbReference type="FunFam" id="3.30.565.10:FF:000006">
    <property type="entry name" value="Sensor histidine kinase WalK"/>
    <property type="match status" value="1"/>
</dbReference>
<dbReference type="OrthoDB" id="9813151at2"/>
<dbReference type="Pfam" id="PF00512">
    <property type="entry name" value="HisKA"/>
    <property type="match status" value="1"/>
</dbReference>
<evidence type="ECO:0000256" key="3">
    <source>
        <dbReference type="ARBA" id="ARBA00012438"/>
    </source>
</evidence>
<organism evidence="12 13">
    <name type="scientific">Arcticibacterium luteifluviistationis</name>
    <dbReference type="NCBI Taxonomy" id="1784714"/>
    <lineage>
        <taxon>Bacteria</taxon>
        <taxon>Pseudomonadati</taxon>
        <taxon>Bacteroidota</taxon>
        <taxon>Cytophagia</taxon>
        <taxon>Cytophagales</taxon>
        <taxon>Leadbetterellaceae</taxon>
        <taxon>Arcticibacterium</taxon>
    </lineage>
</organism>
<dbReference type="InterPro" id="IPR003594">
    <property type="entry name" value="HATPase_dom"/>
</dbReference>
<dbReference type="InterPro" id="IPR036890">
    <property type="entry name" value="HATPase_C_sf"/>
</dbReference>
<dbReference type="CDD" id="cd06225">
    <property type="entry name" value="HAMP"/>
    <property type="match status" value="1"/>
</dbReference>
<dbReference type="InterPro" id="IPR004358">
    <property type="entry name" value="Sig_transdc_His_kin-like_C"/>
</dbReference>
<dbReference type="SMART" id="SM00388">
    <property type="entry name" value="HisKA"/>
    <property type="match status" value="1"/>
</dbReference>
<keyword evidence="9" id="KW-0812">Transmembrane</keyword>
<evidence type="ECO:0000259" key="11">
    <source>
        <dbReference type="PROSITE" id="PS50885"/>
    </source>
</evidence>
<keyword evidence="5" id="KW-0808">Transferase</keyword>
<dbReference type="InterPro" id="IPR005467">
    <property type="entry name" value="His_kinase_dom"/>
</dbReference>
<evidence type="ECO:0000256" key="5">
    <source>
        <dbReference type="ARBA" id="ARBA00022679"/>
    </source>
</evidence>
<dbReference type="Gene3D" id="3.30.565.10">
    <property type="entry name" value="Histidine kinase-like ATPase, C-terminal domain"/>
    <property type="match status" value="1"/>
</dbReference>
<dbReference type="GO" id="GO:0005886">
    <property type="term" value="C:plasma membrane"/>
    <property type="evidence" value="ECO:0007669"/>
    <property type="project" value="TreeGrafter"/>
</dbReference>